<reference evidence="6 7" key="1">
    <citation type="submission" date="2019-11" db="EMBL/GenBank/DDBJ databases">
        <title>Whole Genome Sequencing and Comparative Genomic Analyses of Lysinibacillus pakistanensis LZH-9, a Halotolerant Strain with Excellent COD Removal Capability.</title>
        <authorList>
            <person name="Zhou H."/>
        </authorList>
    </citation>
    <scope>NUCLEOTIDE SEQUENCE [LARGE SCALE GENOMIC DNA]</scope>
    <source>
        <strain evidence="6 7">LZH-9</strain>
    </source>
</reference>
<evidence type="ECO:0000256" key="4">
    <source>
        <dbReference type="ARBA" id="ARBA00023172"/>
    </source>
</evidence>
<dbReference type="EMBL" id="CP045835">
    <property type="protein sequence ID" value="QGG51565.1"/>
    <property type="molecule type" value="Genomic_DNA"/>
</dbReference>
<dbReference type="InterPro" id="IPR004107">
    <property type="entry name" value="Integrase_SAM-like_N"/>
</dbReference>
<evidence type="ECO:0000313" key="6">
    <source>
        <dbReference type="EMBL" id="QGG51565.1"/>
    </source>
</evidence>
<keyword evidence="2" id="KW-0229">DNA integration</keyword>
<dbReference type="Pfam" id="PF14659">
    <property type="entry name" value="Phage_int_SAM_3"/>
    <property type="match status" value="1"/>
</dbReference>
<dbReference type="Gene3D" id="1.10.443.10">
    <property type="entry name" value="Intergrase catalytic core"/>
    <property type="match status" value="1"/>
</dbReference>
<protein>
    <submittedName>
        <fullName evidence="6">Tyrosine-type recombinase/integrase</fullName>
    </submittedName>
</protein>
<keyword evidence="4" id="KW-0233">DNA recombination</keyword>
<dbReference type="InterPro" id="IPR050808">
    <property type="entry name" value="Phage_Integrase"/>
</dbReference>
<dbReference type="InterPro" id="IPR028259">
    <property type="entry name" value="AP2-like_int_N"/>
</dbReference>
<dbReference type="PANTHER" id="PTHR30629:SF2">
    <property type="entry name" value="PROPHAGE INTEGRASE INTS-RELATED"/>
    <property type="match status" value="1"/>
</dbReference>
<dbReference type="InterPro" id="IPR013762">
    <property type="entry name" value="Integrase-like_cat_sf"/>
</dbReference>
<dbReference type="Gene3D" id="1.10.150.130">
    <property type="match status" value="1"/>
</dbReference>
<feature type="domain" description="Tyr recombinase" evidence="5">
    <location>
        <begin position="186"/>
        <end position="383"/>
    </location>
</feature>
<keyword evidence="7" id="KW-1185">Reference proteome</keyword>
<evidence type="ECO:0000256" key="3">
    <source>
        <dbReference type="ARBA" id="ARBA00023125"/>
    </source>
</evidence>
<accession>A0ABX6DDJ5</accession>
<dbReference type="InterPro" id="IPR002104">
    <property type="entry name" value="Integrase_catalytic"/>
</dbReference>
<dbReference type="PROSITE" id="PS51898">
    <property type="entry name" value="TYR_RECOMBINASE"/>
    <property type="match status" value="1"/>
</dbReference>
<dbReference type="SUPFAM" id="SSF56349">
    <property type="entry name" value="DNA breaking-rejoining enzymes"/>
    <property type="match status" value="1"/>
</dbReference>
<evidence type="ECO:0000256" key="2">
    <source>
        <dbReference type="ARBA" id="ARBA00022908"/>
    </source>
</evidence>
<dbReference type="Pfam" id="PF14657">
    <property type="entry name" value="Arm-DNA-bind_4"/>
    <property type="match status" value="1"/>
</dbReference>
<sequence>MARPKLTKTRKNNIYSYTDTNKKKKYAYRYKYYDSLGKRKELYKQGFESDRDAEIALAKLVSETENFLKVVENKNMTVSQWMDIWFEAKKGDWAITSYGSTERMIRLHIKPMIGHYKLASLDYMTYKRVFIEEMLKTHSVNSVKSAHSKFHDAVNLAVKNEILSKNRFSKINISNSSQKKAFNEEKNLNFLNEEDLKKLLQYVKEKKNITNHALIWTISLTGMRKGEAAALRWKDINLTEGSINIYETRDTLSQRDVKTKNSVREVEIDEDLCTLLEHYRKKSIEQKLRHGIKHKESDHVFISMRTLNVIGRTLVNNILDKAYEDKVISKRITAHGLRHSFASLLCAQGVPITIVAKMLGDTPNTVLDYYAHSLKDKEKEAAKLITKLII</sequence>
<gene>
    <name evidence="6" type="ORF">GDS87_11670</name>
</gene>
<dbReference type="Proteomes" id="UP000373269">
    <property type="component" value="Chromosome"/>
</dbReference>
<dbReference type="Pfam" id="PF00589">
    <property type="entry name" value="Phage_integrase"/>
    <property type="match status" value="1"/>
</dbReference>
<dbReference type="CDD" id="cd01189">
    <property type="entry name" value="INT_ICEBs1_C_like"/>
    <property type="match status" value="1"/>
</dbReference>
<name>A0ABX6DDJ5_9BACI</name>
<evidence type="ECO:0000256" key="1">
    <source>
        <dbReference type="ARBA" id="ARBA00008857"/>
    </source>
</evidence>
<dbReference type="PANTHER" id="PTHR30629">
    <property type="entry name" value="PROPHAGE INTEGRASE"/>
    <property type="match status" value="1"/>
</dbReference>
<evidence type="ECO:0000313" key="7">
    <source>
        <dbReference type="Proteomes" id="UP000373269"/>
    </source>
</evidence>
<dbReference type="InterPro" id="IPR011010">
    <property type="entry name" value="DNA_brk_join_enz"/>
</dbReference>
<comment type="similarity">
    <text evidence="1">Belongs to the 'phage' integrase family.</text>
</comment>
<evidence type="ECO:0000259" key="5">
    <source>
        <dbReference type="PROSITE" id="PS51898"/>
    </source>
</evidence>
<dbReference type="RefSeq" id="WP_369595721.1">
    <property type="nucleotide sequence ID" value="NZ_CP045835.1"/>
</dbReference>
<proteinExistence type="inferred from homology"/>
<dbReference type="InterPro" id="IPR010998">
    <property type="entry name" value="Integrase_recombinase_N"/>
</dbReference>
<organism evidence="6 7">
    <name type="scientific">Lysinibacillus pakistanensis</name>
    <dbReference type="NCBI Taxonomy" id="759811"/>
    <lineage>
        <taxon>Bacteria</taxon>
        <taxon>Bacillati</taxon>
        <taxon>Bacillota</taxon>
        <taxon>Bacilli</taxon>
        <taxon>Bacillales</taxon>
        <taxon>Bacillaceae</taxon>
        <taxon>Lysinibacillus</taxon>
    </lineage>
</organism>
<keyword evidence="3" id="KW-0238">DNA-binding</keyword>